<organism evidence="1 2">
    <name type="scientific">Coemansia aciculifera</name>
    <dbReference type="NCBI Taxonomy" id="417176"/>
    <lineage>
        <taxon>Eukaryota</taxon>
        <taxon>Fungi</taxon>
        <taxon>Fungi incertae sedis</taxon>
        <taxon>Zoopagomycota</taxon>
        <taxon>Kickxellomycotina</taxon>
        <taxon>Kickxellomycetes</taxon>
        <taxon>Kickxellales</taxon>
        <taxon>Kickxellaceae</taxon>
        <taxon>Coemansia</taxon>
    </lineage>
</organism>
<dbReference type="EMBL" id="JANBVB010001538">
    <property type="protein sequence ID" value="KAJ2890034.1"/>
    <property type="molecule type" value="Genomic_DNA"/>
</dbReference>
<evidence type="ECO:0000313" key="1">
    <source>
        <dbReference type="EMBL" id="KAJ2890034.1"/>
    </source>
</evidence>
<keyword evidence="2" id="KW-1185">Reference proteome</keyword>
<evidence type="ECO:0000313" key="2">
    <source>
        <dbReference type="Proteomes" id="UP001139981"/>
    </source>
</evidence>
<reference evidence="1" key="1">
    <citation type="submission" date="2022-07" db="EMBL/GenBank/DDBJ databases">
        <title>Phylogenomic reconstructions and comparative analyses of Kickxellomycotina fungi.</title>
        <authorList>
            <person name="Reynolds N.K."/>
            <person name="Stajich J.E."/>
            <person name="Barry K."/>
            <person name="Grigoriev I.V."/>
            <person name="Crous P."/>
            <person name="Smith M.E."/>
        </authorList>
    </citation>
    <scope>NUCLEOTIDE SEQUENCE</scope>
    <source>
        <strain evidence="1">CBS 190363</strain>
    </source>
</reference>
<comment type="caution">
    <text evidence="1">The sequence shown here is derived from an EMBL/GenBank/DDBJ whole genome shotgun (WGS) entry which is preliminary data.</text>
</comment>
<accession>A0ACC1LZT3</accession>
<dbReference type="Proteomes" id="UP001139981">
    <property type="component" value="Unassembled WGS sequence"/>
</dbReference>
<protein>
    <submittedName>
        <fullName evidence="1">Uncharacterized protein</fullName>
    </submittedName>
</protein>
<name>A0ACC1LZT3_9FUNG</name>
<proteinExistence type="predicted"/>
<gene>
    <name evidence="1" type="ORF">IWW38_004354</name>
</gene>
<feature type="non-terminal residue" evidence="1">
    <location>
        <position position="497"/>
    </location>
</feature>
<sequence>MSNDDATVPPLLQTPEQQQQQQQFLASPATAEAHINNDDDNASQAERTPLLPSAATPSIEPLEHRRQTGHGLGEYCRRIAPAVARCVTPILGACLAVSCLAIGAYVFYIACHIPSIILAVRGSEPELISASLIDMSDDSVVVAACLRFPRWSSRATTLTYANATVFHNGDAVGWLRINDLEVANSYANLSINEVFHISNQRALERLTSEVAVSRHLSVSIRAIVDLSGFGRYLPVVFVWHSLDIALPPPPAIQIVAVDELRGPASDTNQGGVTGRATIRAMLPAGFAANIDAIRFSVGYNGVSIARADIDPVSIAATGAASIPATVNIRQIAGQQHHDALADIARKIASSEDVELSITGAPSTDYNTAPAWLRRALSNVVVPVSFNLARLPPAQHLPSIGALVEDLVVDRLYAFWSAEDSFNPRASLAGHALVSLPNPLDANITLDVESLVARLDLLDDEQQVFAAIDTTTASIEARQSAPLAFNVSCAFESLGLDV</sequence>